<keyword evidence="3" id="KW-1185">Reference proteome</keyword>
<accession>A0A0D7AZP3</accession>
<feature type="domain" description="CHAT" evidence="1">
    <location>
        <begin position="687"/>
        <end position="984"/>
    </location>
</feature>
<name>A0A0D7AZP3_9AGAR</name>
<evidence type="ECO:0000313" key="2">
    <source>
        <dbReference type="EMBL" id="KIY62731.1"/>
    </source>
</evidence>
<evidence type="ECO:0000259" key="1">
    <source>
        <dbReference type="Pfam" id="PF12770"/>
    </source>
</evidence>
<dbReference type="OrthoDB" id="9991317at2759"/>
<dbReference type="Proteomes" id="UP000054007">
    <property type="component" value="Unassembled WGS sequence"/>
</dbReference>
<dbReference type="InterPro" id="IPR024983">
    <property type="entry name" value="CHAT_dom"/>
</dbReference>
<gene>
    <name evidence="2" type="ORF">CYLTODRAFT_404187</name>
</gene>
<protein>
    <recommendedName>
        <fullName evidence="1">CHAT domain-containing protein</fullName>
    </recommendedName>
</protein>
<dbReference type="AlphaFoldDB" id="A0A0D7AZP3"/>
<dbReference type="STRING" id="1314674.A0A0D7AZP3"/>
<evidence type="ECO:0000313" key="3">
    <source>
        <dbReference type="Proteomes" id="UP000054007"/>
    </source>
</evidence>
<dbReference type="Gene3D" id="1.25.40.10">
    <property type="entry name" value="Tetratricopeptide repeat domain"/>
    <property type="match status" value="2"/>
</dbReference>
<proteinExistence type="predicted"/>
<dbReference type="InterPro" id="IPR011990">
    <property type="entry name" value="TPR-like_helical_dom_sf"/>
</dbReference>
<dbReference type="EMBL" id="KN880753">
    <property type="protein sequence ID" value="KIY62731.1"/>
    <property type="molecule type" value="Genomic_DNA"/>
</dbReference>
<organism evidence="2 3">
    <name type="scientific">Cylindrobasidium torrendii FP15055 ss-10</name>
    <dbReference type="NCBI Taxonomy" id="1314674"/>
    <lineage>
        <taxon>Eukaryota</taxon>
        <taxon>Fungi</taxon>
        <taxon>Dikarya</taxon>
        <taxon>Basidiomycota</taxon>
        <taxon>Agaricomycotina</taxon>
        <taxon>Agaricomycetes</taxon>
        <taxon>Agaricomycetidae</taxon>
        <taxon>Agaricales</taxon>
        <taxon>Marasmiineae</taxon>
        <taxon>Physalacriaceae</taxon>
        <taxon>Cylindrobasidium</taxon>
    </lineage>
</organism>
<dbReference type="SUPFAM" id="SSF48452">
    <property type="entry name" value="TPR-like"/>
    <property type="match status" value="1"/>
</dbReference>
<dbReference type="Pfam" id="PF12770">
    <property type="entry name" value="CHAT"/>
    <property type="match status" value="1"/>
</dbReference>
<reference evidence="2 3" key="1">
    <citation type="journal article" date="2015" name="Fungal Genet. Biol.">
        <title>Evolution of novel wood decay mechanisms in Agaricales revealed by the genome sequences of Fistulina hepatica and Cylindrobasidium torrendii.</title>
        <authorList>
            <person name="Floudas D."/>
            <person name="Held B.W."/>
            <person name="Riley R."/>
            <person name="Nagy L.G."/>
            <person name="Koehler G."/>
            <person name="Ransdell A.S."/>
            <person name="Younus H."/>
            <person name="Chow J."/>
            <person name="Chiniquy J."/>
            <person name="Lipzen A."/>
            <person name="Tritt A."/>
            <person name="Sun H."/>
            <person name="Haridas S."/>
            <person name="LaButti K."/>
            <person name="Ohm R.A."/>
            <person name="Kues U."/>
            <person name="Blanchette R.A."/>
            <person name="Grigoriev I.V."/>
            <person name="Minto R.E."/>
            <person name="Hibbett D.S."/>
        </authorList>
    </citation>
    <scope>NUCLEOTIDE SEQUENCE [LARGE SCALE GENOMIC DNA]</scope>
    <source>
        <strain evidence="2 3">FP15055 ss-10</strain>
    </source>
</reference>
<sequence length="985" mass="109903">MTAVAYFEQRRLEKWRIVAREYAIRNLDGFVAQTMLRLLFITSNALGPTFWPRILTQVTLSFATLYWHRFKRHRSISDLEQCIILERQAVHVTGSSNPYKAVYYNRLSVSLQERYLLLGDSADVDEAVRFRRMEADMLPADDSSRAWALNRLGESYISSFKHRGTIHDVEAAVVVFREAVDIVLDDNPDKAVFLTNLARSLHYRFECFGAPTDLDEALMHLSQITDIPDPQRKASYLSTLGDIFCDQHRLYGRLVFLDDAISVHREALDTITPTHPHLRYAYLNDISRSCYQRWQMSDNPGPEEFKFLEEALELQKEVLALTPEEHTSRLAVLHNLAIFYRCRFEHTLILPDVEQAISYHLQAIKGLHHGHVDLPRFWGGLGRAYYRRLRSSLAPSLARSDFASASDAFERAAHLSWRPFEQFSAAHDLKNLHAEFPELSPSPQSLLDAHKRIIELVPKVAWIGYTASRRYEEIGKVSNSCKAATAAALEANQIAQALEWFEGGRAVVWTQSMNLRAPMHDLRLSYPEYADSLERISAKLDLSASNEQNALVTTKSAIPPGQFLDVEEQGRIQRLCADEYDTLVDEVRLLPGLHNFLRTPGIQELYAVARSGPVVCINVSLTRCDAMIVSTSPEPRINHVQLPLLSKKLADGLRKEWGSYLGSRGAKTRNYRAGAPKAWDESDPLDVLAKLWDAVVEPVLPFIAAQSPETASSNCLPHVTWCTGGSLAFLPLHAAGHYDSSSGRKTFDLVTSSYTPTLAGLLPRAKTGAQNALPTASPKLLVVSQASPGRPTVAPLQGTVDEAARIAKLFSGSVHAFELLQDSDGTAANVLQSMSNHPWIHLACHGTQDTIDPAQSAFMLYDRDLKLREFTTPSHTTMNGVQRELAFLSACETATGDVRVPDEAVHLAAGMLSAGYQSVVATMWSIGDGVAPGVAEVFYKTLLNEREAGRGMQVSYALHVAVEDIKKKVGEDNFAEWVPFVHYGV</sequence>